<keyword evidence="5 7" id="KW-0694">RNA-binding</keyword>
<comment type="caution">
    <text evidence="12">The sequence shown here is derived from an EMBL/GenBank/DDBJ whole genome shotgun (WGS) entry which is preliminary data.</text>
</comment>
<dbReference type="InterPro" id="IPR035979">
    <property type="entry name" value="RBD_domain_sf"/>
</dbReference>
<feature type="compositionally biased region" description="Basic and acidic residues" evidence="9">
    <location>
        <begin position="788"/>
        <end position="816"/>
    </location>
</feature>
<feature type="domain" description="C3H1-type" evidence="11">
    <location>
        <begin position="211"/>
        <end position="239"/>
    </location>
</feature>
<evidence type="ECO:0000256" key="6">
    <source>
        <dbReference type="ARBA" id="ARBA00043866"/>
    </source>
</evidence>
<feature type="region of interest" description="Disordered" evidence="9">
    <location>
        <begin position="585"/>
        <end position="636"/>
    </location>
</feature>
<feature type="compositionally biased region" description="Low complexity" evidence="9">
    <location>
        <begin position="91"/>
        <end position="110"/>
    </location>
</feature>
<dbReference type="EMBL" id="JH711573">
    <property type="protein sequence ID" value="EIW86506.1"/>
    <property type="molecule type" value="Genomic_DNA"/>
</dbReference>
<sequence>MLFDTNAAQHLKPWLVRTLEPICDAEPGALAEYILALLKHNAPESEMRKELTVQLEEFLEKECAPFINTLFTVLRTKSYLPYTAADPPPSSLGFPSGSAPAAGSSEGGIPIPIDVLIPGSSTSPDSRGRKRSLEPDPNADGRIPKGPRMSEGQYSRHQNGRSGQWSGHNGQNGMGMDNGMGMGMGVGAGMGMGMGMGMNGRGPQQGYQPPDRRKGLCRDYHSKGYCSRGAMCKYSHGDEAMMLSQMQQQMFQIGLPFLPFMPNGGMPFMPGAQYDPREAQMDIRPVAGRQRAPLAPRGEDGVPQGAGELPVIQDLTPQQNDQQHGQRQNGNTAPNVDGQVQPPPASGPMDVEPAAMGTAMGMGPQGMMGMNTGMAPPGQHHHPQQLGGHTRGGSRGGRGVFNGDAQSFRPGKRVGDKTLVVEKIPEEKLALESVNDWFKRFGTVTNVAIDARSAKALVSFAEHDQAHAAWKSEDAVFGNRFVKVFWHRPMEGHGEVGRKALAASATAVAGLGKEVPKPTPAPTPKPVDGQPKRPVAASQASQELAAKQKLLEGQIEEQKKLMAELATASADEKKTIMARLRKLGEEMTAPSSSSKPSTPTPESGDAIMSSVSQEERSKREQLDKELEMHGAGESTEDLKATLAKLKEEAASLGIAEQGEAPPAPWRGRGRGRARGRAPFYRGAAWSGPPRGSMKLDNRPKKLLLKGVSANNVQAVRDWYELSGQVDSVETGESDEVVVAFKTRAAAEQALAKGQDVPSVGQVQISWHATAPPPSGAIKPQQQQQQQRVSKDKTSSTNDTQHDGAHEEGHDASHNDRNDEEVVASGWGAEGDDGMGMM</sequence>
<feature type="domain" description="RRM" evidence="10">
    <location>
        <begin position="417"/>
        <end position="489"/>
    </location>
</feature>
<keyword evidence="1" id="KW-0507">mRNA processing</keyword>
<feature type="compositionally biased region" description="Gly residues" evidence="9">
    <location>
        <begin position="389"/>
        <end position="400"/>
    </location>
</feature>
<evidence type="ECO:0008006" key="14">
    <source>
        <dbReference type="Google" id="ProtNLM"/>
    </source>
</evidence>
<dbReference type="SUPFAM" id="SSF101233">
    <property type="entry name" value="PWI domain"/>
    <property type="match status" value="1"/>
</dbReference>
<dbReference type="Pfam" id="PF01480">
    <property type="entry name" value="PWI"/>
    <property type="match status" value="1"/>
</dbReference>
<feature type="compositionally biased region" description="Low complexity" evidence="9">
    <location>
        <begin position="353"/>
        <end position="388"/>
    </location>
</feature>
<accession>A0A5M3N5C2</accession>
<dbReference type="RefSeq" id="XP_007763296.1">
    <property type="nucleotide sequence ID" value="XM_007765106.1"/>
</dbReference>
<dbReference type="SUPFAM" id="SSF90229">
    <property type="entry name" value="CCCH zinc finger"/>
    <property type="match status" value="1"/>
</dbReference>
<dbReference type="GO" id="GO:0003723">
    <property type="term" value="F:RNA binding"/>
    <property type="evidence" value="ECO:0007669"/>
    <property type="project" value="UniProtKB-UniRule"/>
</dbReference>
<dbReference type="Gene3D" id="3.30.70.330">
    <property type="match status" value="1"/>
</dbReference>
<dbReference type="PROSITE" id="PS50102">
    <property type="entry name" value="RRM"/>
    <property type="match status" value="1"/>
</dbReference>
<dbReference type="InterPro" id="IPR045137">
    <property type="entry name" value="RBM26/27"/>
</dbReference>
<dbReference type="InterPro" id="IPR000571">
    <property type="entry name" value="Znf_CCCH"/>
</dbReference>
<feature type="region of interest" description="Disordered" evidence="9">
    <location>
        <begin position="767"/>
        <end position="837"/>
    </location>
</feature>
<dbReference type="OrthoDB" id="443401at2759"/>
<evidence type="ECO:0000256" key="4">
    <source>
        <dbReference type="ARBA" id="ARBA00022833"/>
    </source>
</evidence>
<keyword evidence="13" id="KW-1185">Reference proteome</keyword>
<dbReference type="PROSITE" id="PS50103">
    <property type="entry name" value="ZF_C3H1"/>
    <property type="match status" value="1"/>
</dbReference>
<feature type="zinc finger region" description="C3H1-type" evidence="8">
    <location>
        <begin position="211"/>
        <end position="239"/>
    </location>
</feature>
<evidence type="ECO:0000259" key="10">
    <source>
        <dbReference type="PROSITE" id="PS50102"/>
    </source>
</evidence>
<dbReference type="PANTHER" id="PTHR14398:SF0">
    <property type="entry name" value="ZINC FINGER PROTEIN SWM"/>
    <property type="match status" value="1"/>
</dbReference>
<dbReference type="GO" id="GO:0006397">
    <property type="term" value="P:mRNA processing"/>
    <property type="evidence" value="ECO:0007669"/>
    <property type="project" value="UniProtKB-KW"/>
</dbReference>
<keyword evidence="2 8" id="KW-0479">Metal-binding</keyword>
<name>A0A5M3N5C2_CONPW</name>
<gene>
    <name evidence="12" type="ORF">CONPUDRAFT_133927</name>
</gene>
<evidence type="ECO:0000313" key="13">
    <source>
        <dbReference type="Proteomes" id="UP000053558"/>
    </source>
</evidence>
<dbReference type="InterPro" id="IPR036483">
    <property type="entry name" value="PWI_dom_sf"/>
</dbReference>
<dbReference type="OMA" id="ITYDSHA"/>
<dbReference type="PANTHER" id="PTHR14398">
    <property type="entry name" value="RNA RECOGNITION RRM/RNP DOMAIN"/>
    <property type="match status" value="1"/>
</dbReference>
<keyword evidence="4 8" id="KW-0862">Zinc</keyword>
<protein>
    <recommendedName>
        <fullName evidence="14">C3H1-type domain-containing protein</fullName>
    </recommendedName>
</protein>
<organism evidence="12 13">
    <name type="scientific">Coniophora puteana (strain RWD-64-598)</name>
    <name type="common">Brown rot fungus</name>
    <dbReference type="NCBI Taxonomy" id="741705"/>
    <lineage>
        <taxon>Eukaryota</taxon>
        <taxon>Fungi</taxon>
        <taxon>Dikarya</taxon>
        <taxon>Basidiomycota</taxon>
        <taxon>Agaricomycotina</taxon>
        <taxon>Agaricomycetes</taxon>
        <taxon>Agaricomycetidae</taxon>
        <taxon>Boletales</taxon>
        <taxon>Coniophorineae</taxon>
        <taxon>Coniophoraceae</taxon>
        <taxon>Coniophora</taxon>
    </lineage>
</organism>
<proteinExistence type="predicted"/>
<feature type="compositionally biased region" description="Basic and acidic residues" evidence="9">
    <location>
        <begin position="613"/>
        <end position="636"/>
    </location>
</feature>
<dbReference type="GO" id="GO:0005634">
    <property type="term" value="C:nucleus"/>
    <property type="evidence" value="ECO:0007669"/>
    <property type="project" value="TreeGrafter"/>
</dbReference>
<dbReference type="SUPFAM" id="SSF54928">
    <property type="entry name" value="RNA-binding domain, RBD"/>
    <property type="match status" value="1"/>
</dbReference>
<evidence type="ECO:0000256" key="9">
    <source>
        <dbReference type="SAM" id="MobiDB-lite"/>
    </source>
</evidence>
<dbReference type="GO" id="GO:0008270">
    <property type="term" value="F:zinc ion binding"/>
    <property type="evidence" value="ECO:0007669"/>
    <property type="project" value="UniProtKB-KW"/>
</dbReference>
<dbReference type="InterPro" id="IPR000504">
    <property type="entry name" value="RRM_dom"/>
</dbReference>
<dbReference type="AlphaFoldDB" id="A0A5M3N5C2"/>
<feature type="region of interest" description="Disordered" evidence="9">
    <location>
        <begin position="91"/>
        <end position="180"/>
    </location>
</feature>
<dbReference type="Proteomes" id="UP000053558">
    <property type="component" value="Unassembled WGS sequence"/>
</dbReference>
<evidence type="ECO:0000256" key="8">
    <source>
        <dbReference type="PROSITE-ProRule" id="PRU00723"/>
    </source>
</evidence>
<reference evidence="13" key="1">
    <citation type="journal article" date="2012" name="Science">
        <title>The Paleozoic origin of enzymatic lignin decomposition reconstructed from 31 fungal genomes.</title>
        <authorList>
            <person name="Floudas D."/>
            <person name="Binder M."/>
            <person name="Riley R."/>
            <person name="Barry K."/>
            <person name="Blanchette R.A."/>
            <person name="Henrissat B."/>
            <person name="Martinez A.T."/>
            <person name="Otillar R."/>
            <person name="Spatafora J.W."/>
            <person name="Yadav J.S."/>
            <person name="Aerts A."/>
            <person name="Benoit I."/>
            <person name="Boyd A."/>
            <person name="Carlson A."/>
            <person name="Copeland A."/>
            <person name="Coutinho P.M."/>
            <person name="de Vries R.P."/>
            <person name="Ferreira P."/>
            <person name="Findley K."/>
            <person name="Foster B."/>
            <person name="Gaskell J."/>
            <person name="Glotzer D."/>
            <person name="Gorecki P."/>
            <person name="Heitman J."/>
            <person name="Hesse C."/>
            <person name="Hori C."/>
            <person name="Igarashi K."/>
            <person name="Jurgens J.A."/>
            <person name="Kallen N."/>
            <person name="Kersten P."/>
            <person name="Kohler A."/>
            <person name="Kuees U."/>
            <person name="Kumar T.K.A."/>
            <person name="Kuo A."/>
            <person name="LaButti K."/>
            <person name="Larrondo L.F."/>
            <person name="Lindquist E."/>
            <person name="Ling A."/>
            <person name="Lombard V."/>
            <person name="Lucas S."/>
            <person name="Lundell T."/>
            <person name="Martin R."/>
            <person name="McLaughlin D.J."/>
            <person name="Morgenstern I."/>
            <person name="Morin E."/>
            <person name="Murat C."/>
            <person name="Nagy L.G."/>
            <person name="Nolan M."/>
            <person name="Ohm R.A."/>
            <person name="Patyshakuliyeva A."/>
            <person name="Rokas A."/>
            <person name="Ruiz-Duenas F.J."/>
            <person name="Sabat G."/>
            <person name="Salamov A."/>
            <person name="Samejima M."/>
            <person name="Schmutz J."/>
            <person name="Slot J.C."/>
            <person name="St John F."/>
            <person name="Stenlid J."/>
            <person name="Sun H."/>
            <person name="Sun S."/>
            <person name="Syed K."/>
            <person name="Tsang A."/>
            <person name="Wiebenga A."/>
            <person name="Young D."/>
            <person name="Pisabarro A."/>
            <person name="Eastwood D.C."/>
            <person name="Martin F."/>
            <person name="Cullen D."/>
            <person name="Grigoriev I.V."/>
            <person name="Hibbett D.S."/>
        </authorList>
    </citation>
    <scope>NUCLEOTIDE SEQUENCE [LARGE SCALE GENOMIC DNA]</scope>
    <source>
        <strain evidence="13">RWD-64-598 SS2</strain>
    </source>
</reference>
<feature type="region of interest" description="Disordered" evidence="9">
    <location>
        <begin position="195"/>
        <end position="214"/>
    </location>
</feature>
<dbReference type="KEGG" id="cput:CONPUDRAFT_133927"/>
<evidence type="ECO:0000256" key="5">
    <source>
        <dbReference type="ARBA" id="ARBA00022884"/>
    </source>
</evidence>
<feature type="compositionally biased region" description="Low complexity" evidence="9">
    <location>
        <begin position="590"/>
        <end position="603"/>
    </location>
</feature>
<evidence type="ECO:0000256" key="3">
    <source>
        <dbReference type="ARBA" id="ARBA00022771"/>
    </source>
</evidence>
<keyword evidence="3 8" id="KW-0863">Zinc-finger</keyword>
<dbReference type="InterPro" id="IPR002483">
    <property type="entry name" value="PWI_dom"/>
</dbReference>
<feature type="region of interest" description="Disordered" evidence="9">
    <location>
        <begin position="653"/>
        <end position="674"/>
    </location>
</feature>
<dbReference type="CDD" id="cd12257">
    <property type="entry name" value="RRM1_RBM26_like"/>
    <property type="match status" value="1"/>
</dbReference>
<feature type="region of interest" description="Disordered" evidence="9">
    <location>
        <begin position="510"/>
        <end position="543"/>
    </location>
</feature>
<feature type="compositionally biased region" description="Low complexity" evidence="9">
    <location>
        <begin position="318"/>
        <end position="331"/>
    </location>
</feature>
<evidence type="ECO:0000256" key="7">
    <source>
        <dbReference type="PROSITE-ProRule" id="PRU00176"/>
    </source>
</evidence>
<evidence type="ECO:0000259" key="11">
    <source>
        <dbReference type="PROSITE" id="PS50103"/>
    </source>
</evidence>
<dbReference type="InterPro" id="IPR036855">
    <property type="entry name" value="Znf_CCCH_sf"/>
</dbReference>
<comment type="function">
    <text evidence="6">May be involved in the turnover of nuclear polyadenylated (pA+) RNA.</text>
</comment>
<dbReference type="InterPro" id="IPR012677">
    <property type="entry name" value="Nucleotide-bd_a/b_plait_sf"/>
</dbReference>
<dbReference type="GeneID" id="19200546"/>
<feature type="region of interest" description="Disordered" evidence="9">
    <location>
        <begin position="318"/>
        <end position="411"/>
    </location>
</feature>
<evidence type="ECO:0000256" key="2">
    <source>
        <dbReference type="ARBA" id="ARBA00022723"/>
    </source>
</evidence>
<dbReference type="Gene3D" id="1.20.1390.10">
    <property type="entry name" value="PWI domain"/>
    <property type="match status" value="1"/>
</dbReference>
<feature type="compositionally biased region" description="Polar residues" evidence="9">
    <location>
        <begin position="152"/>
        <end position="166"/>
    </location>
</feature>
<feature type="compositionally biased region" description="Gly residues" evidence="9">
    <location>
        <begin position="170"/>
        <end position="180"/>
    </location>
</feature>
<evidence type="ECO:0000256" key="1">
    <source>
        <dbReference type="ARBA" id="ARBA00022664"/>
    </source>
</evidence>
<evidence type="ECO:0000313" key="12">
    <source>
        <dbReference type="EMBL" id="EIW86506.1"/>
    </source>
</evidence>
<dbReference type="SMART" id="SM00356">
    <property type="entry name" value="ZnF_C3H1"/>
    <property type="match status" value="1"/>
</dbReference>